<accession>A0A0W8FUV8</accession>
<organism evidence="1">
    <name type="scientific">hydrocarbon metagenome</name>
    <dbReference type="NCBI Taxonomy" id="938273"/>
    <lineage>
        <taxon>unclassified sequences</taxon>
        <taxon>metagenomes</taxon>
        <taxon>ecological metagenomes</taxon>
    </lineage>
</organism>
<dbReference type="EMBL" id="LNQE01000831">
    <property type="protein sequence ID" value="KUG24704.1"/>
    <property type="molecule type" value="Genomic_DNA"/>
</dbReference>
<proteinExistence type="predicted"/>
<name>A0A0W8FUV8_9ZZZZ</name>
<dbReference type="AlphaFoldDB" id="A0A0W8FUV8"/>
<evidence type="ECO:0000313" key="1">
    <source>
        <dbReference type="EMBL" id="KUG24704.1"/>
    </source>
</evidence>
<gene>
    <name evidence="1" type="ORF">ASZ90_005485</name>
</gene>
<sequence length="42" mass="4691">MDVSEKYSLSVKLFDSQVIVSDETLPLAQTLFTPQLRAPPII</sequence>
<reference evidence="1" key="1">
    <citation type="journal article" date="2015" name="Proc. Natl. Acad. Sci. U.S.A.">
        <title>Networks of energetic and metabolic interactions define dynamics in microbial communities.</title>
        <authorList>
            <person name="Embree M."/>
            <person name="Liu J.K."/>
            <person name="Al-Bassam M.M."/>
            <person name="Zengler K."/>
        </authorList>
    </citation>
    <scope>NUCLEOTIDE SEQUENCE</scope>
</reference>
<comment type="caution">
    <text evidence="1">The sequence shown here is derived from an EMBL/GenBank/DDBJ whole genome shotgun (WGS) entry which is preliminary data.</text>
</comment>
<protein>
    <submittedName>
        <fullName evidence="1">Uncharacterized protein</fullName>
    </submittedName>
</protein>